<dbReference type="Proteomes" id="UP000078560">
    <property type="component" value="Unassembled WGS sequence"/>
</dbReference>
<dbReference type="Proteomes" id="UP000078546">
    <property type="component" value="Unassembled WGS sequence"/>
</dbReference>
<evidence type="ECO:0000313" key="2">
    <source>
        <dbReference type="EMBL" id="SBT00028.1"/>
    </source>
</evidence>
<dbReference type="EMBL" id="FLQV01001664">
    <property type="protein sequence ID" value="SBT00028.1"/>
    <property type="molecule type" value="Genomic_DNA"/>
</dbReference>
<proteinExistence type="predicted"/>
<evidence type="ECO:0000313" key="1">
    <source>
        <dbReference type="EMBL" id="SBS80196.1"/>
    </source>
</evidence>
<reference evidence="2" key="2">
    <citation type="submission" date="2016-05" db="EMBL/GenBank/DDBJ databases">
        <authorList>
            <person name="Lavstsen T."/>
            <person name="Jespersen J.S."/>
        </authorList>
    </citation>
    <scope>NUCLEOTIDE SEQUENCE [LARGE SCALE GENOMIC DNA]</scope>
</reference>
<dbReference type="AlphaFoldDB" id="A0A1A8X5Y8"/>
<gene>
    <name evidence="2" type="ORF">POVCU1_056930</name>
    <name evidence="1" type="ORF">POVCU2_0003920</name>
</gene>
<organism evidence="2 3">
    <name type="scientific">Plasmodium ovale curtisi</name>
    <dbReference type="NCBI Taxonomy" id="864141"/>
    <lineage>
        <taxon>Eukaryota</taxon>
        <taxon>Sar</taxon>
        <taxon>Alveolata</taxon>
        <taxon>Apicomplexa</taxon>
        <taxon>Aconoidasida</taxon>
        <taxon>Haemosporida</taxon>
        <taxon>Plasmodiidae</taxon>
        <taxon>Plasmodium</taxon>
        <taxon>Plasmodium (Plasmodium)</taxon>
    </lineage>
</organism>
<name>A0A1A8X5Y8_PLAOA</name>
<accession>A0A1A8X5Y8</accession>
<sequence>MLYGIRGGSEEGNDSRIIPTHKKLKSTKIGTSHGICETNLICAHTRRNCSIRVTQESVVKKRRYKQKNTVKE</sequence>
<reference evidence="3 4" key="1">
    <citation type="submission" date="2016-05" db="EMBL/GenBank/DDBJ databases">
        <authorList>
            <person name="Naeem Raeece"/>
        </authorList>
    </citation>
    <scope>NUCLEOTIDE SEQUENCE [LARGE SCALE GENOMIC DNA]</scope>
</reference>
<evidence type="ECO:0000313" key="3">
    <source>
        <dbReference type="Proteomes" id="UP000078546"/>
    </source>
</evidence>
<protein>
    <submittedName>
        <fullName evidence="2">Uncharacterized protein</fullName>
    </submittedName>
</protein>
<dbReference type="EMBL" id="FLQU01000052">
    <property type="protein sequence ID" value="SBS80196.1"/>
    <property type="molecule type" value="Genomic_DNA"/>
</dbReference>
<evidence type="ECO:0000313" key="4">
    <source>
        <dbReference type="Proteomes" id="UP000078560"/>
    </source>
</evidence>